<accession>A0ABM1EFI3</accession>
<keyword evidence="2" id="KW-1185">Reference proteome</keyword>
<gene>
    <name evidence="3" type="primary">LOC106811750</name>
</gene>
<evidence type="ECO:0000313" key="3">
    <source>
        <dbReference type="RefSeq" id="XP_014670954.1"/>
    </source>
</evidence>
<name>A0ABM1EFI3_PRICU</name>
<dbReference type="GeneID" id="106811750"/>
<feature type="region of interest" description="Disordered" evidence="1">
    <location>
        <begin position="104"/>
        <end position="135"/>
    </location>
</feature>
<dbReference type="Proteomes" id="UP000695022">
    <property type="component" value="Unplaced"/>
</dbReference>
<protein>
    <submittedName>
        <fullName evidence="3">Uncharacterized protein LOC106811750</fullName>
    </submittedName>
</protein>
<sequence length="135" mass="15676">MDCHNTNATTATEEIQKSMLQVVGICTRLNYKQYDVQYAVCQIMEVVSQVEKSLKTINEQHHDKTRIILEKNKELAKQNHALKNEMNQLKEEIVKTKEELDNSQASFNAIFNEENLDDDNDQPSKTDNKESQELF</sequence>
<evidence type="ECO:0000313" key="2">
    <source>
        <dbReference type="Proteomes" id="UP000695022"/>
    </source>
</evidence>
<reference evidence="3" key="1">
    <citation type="submission" date="2025-08" db="UniProtKB">
        <authorList>
            <consortium name="RefSeq"/>
        </authorList>
    </citation>
    <scope>IDENTIFICATION</scope>
</reference>
<organism evidence="2 3">
    <name type="scientific">Priapulus caudatus</name>
    <name type="common">Priapulid worm</name>
    <dbReference type="NCBI Taxonomy" id="37621"/>
    <lineage>
        <taxon>Eukaryota</taxon>
        <taxon>Metazoa</taxon>
        <taxon>Ecdysozoa</taxon>
        <taxon>Scalidophora</taxon>
        <taxon>Priapulida</taxon>
        <taxon>Priapulimorpha</taxon>
        <taxon>Priapulimorphida</taxon>
        <taxon>Priapulidae</taxon>
        <taxon>Priapulus</taxon>
    </lineage>
</organism>
<evidence type="ECO:0000256" key="1">
    <source>
        <dbReference type="SAM" id="MobiDB-lite"/>
    </source>
</evidence>
<proteinExistence type="predicted"/>
<feature type="compositionally biased region" description="Basic and acidic residues" evidence="1">
    <location>
        <begin position="122"/>
        <end position="135"/>
    </location>
</feature>
<dbReference type="RefSeq" id="XP_014670954.1">
    <property type="nucleotide sequence ID" value="XM_014815468.1"/>
</dbReference>